<evidence type="ECO:0000256" key="2">
    <source>
        <dbReference type="SAM" id="SignalP"/>
    </source>
</evidence>
<name>A0ABR7PFF0_9FIRM</name>
<feature type="transmembrane region" description="Helical" evidence="1">
    <location>
        <begin position="232"/>
        <end position="254"/>
    </location>
</feature>
<proteinExistence type="predicted"/>
<comment type="caution">
    <text evidence="3">The sequence shown here is derived from an EMBL/GenBank/DDBJ whole genome shotgun (WGS) entry which is preliminary data.</text>
</comment>
<feature type="chain" id="PRO_5046186634" description="LPXTG cell wall anchor domain-containing protein" evidence="2">
    <location>
        <begin position="26"/>
        <end position="264"/>
    </location>
</feature>
<accession>A0ABR7PFF0</accession>
<feature type="signal peptide" evidence="2">
    <location>
        <begin position="1"/>
        <end position="25"/>
    </location>
</feature>
<dbReference type="RefSeq" id="WP_187559069.1">
    <property type="nucleotide sequence ID" value="NZ_JACRTP010000006.1"/>
</dbReference>
<evidence type="ECO:0008006" key="5">
    <source>
        <dbReference type="Google" id="ProtNLM"/>
    </source>
</evidence>
<keyword evidence="4" id="KW-1185">Reference proteome</keyword>
<organism evidence="3 4">
    <name type="scientific">Blautia stercoris</name>
    <dbReference type="NCBI Taxonomy" id="871664"/>
    <lineage>
        <taxon>Bacteria</taxon>
        <taxon>Bacillati</taxon>
        <taxon>Bacillota</taxon>
        <taxon>Clostridia</taxon>
        <taxon>Lachnospirales</taxon>
        <taxon>Lachnospiraceae</taxon>
        <taxon>Blautia</taxon>
    </lineage>
</organism>
<keyword evidence="1" id="KW-0472">Membrane</keyword>
<evidence type="ECO:0000313" key="4">
    <source>
        <dbReference type="Proteomes" id="UP000661649"/>
    </source>
</evidence>
<reference evidence="3 4" key="1">
    <citation type="submission" date="2020-08" db="EMBL/GenBank/DDBJ databases">
        <title>Genome public.</title>
        <authorList>
            <person name="Liu C."/>
            <person name="Sun Q."/>
        </authorList>
    </citation>
    <scope>NUCLEOTIDE SEQUENCE [LARGE SCALE GENOMIC DNA]</scope>
    <source>
        <strain evidence="3 4">3_YM_SP_D4_24.mj</strain>
    </source>
</reference>
<gene>
    <name evidence="3" type="ORF">H8712_13225</name>
</gene>
<dbReference type="Proteomes" id="UP000661649">
    <property type="component" value="Unassembled WGS sequence"/>
</dbReference>
<keyword evidence="2" id="KW-0732">Signal</keyword>
<dbReference type="EMBL" id="JACRTP010000006">
    <property type="protein sequence ID" value="MBC8629551.1"/>
    <property type="molecule type" value="Genomic_DNA"/>
</dbReference>
<evidence type="ECO:0000313" key="3">
    <source>
        <dbReference type="EMBL" id="MBC8629551.1"/>
    </source>
</evidence>
<keyword evidence="1" id="KW-1133">Transmembrane helix</keyword>
<evidence type="ECO:0000256" key="1">
    <source>
        <dbReference type="SAM" id="Phobius"/>
    </source>
</evidence>
<protein>
    <recommendedName>
        <fullName evidence="5">LPXTG cell wall anchor domain-containing protein</fullName>
    </recommendedName>
</protein>
<keyword evidence="1" id="KW-0812">Transmembrane</keyword>
<sequence length="264" mass="29159">MLKKNILCLVMAAVMTFGTVTTAKAEEITSSKDWTVDFKNDKLNSNFSSKEIAEEVYGMLPGDTMKIGVKIKNSESIQTDWYMSNEILKSLEDESQAENGAYTYKLSYKDVSGKETVLYDSDTVGGEDKKSGEEGLHQATNSMEDYFYLDRLDKNETGTVELEVGLEGETQGNAYQNTLAKLQLNFAVEKVSKKTKVEKGKNKVVKKTMTGKSSTIRKTAVTSPKTGDTMHALLFSAIALVSGIVVLIIAVLAVKRRREDEKGE</sequence>